<evidence type="ECO:0000259" key="2">
    <source>
        <dbReference type="Pfam" id="PF13514"/>
    </source>
</evidence>
<name>A0ABV8XAX6_9LACT</name>
<dbReference type="PANTHER" id="PTHR41259">
    <property type="entry name" value="DOUBLE-STRAND BREAK REPAIR RAD50 ATPASE, PUTATIVE-RELATED"/>
    <property type="match status" value="1"/>
</dbReference>
<feature type="coiled-coil region" evidence="1">
    <location>
        <begin position="183"/>
        <end position="238"/>
    </location>
</feature>
<reference evidence="4" key="1">
    <citation type="journal article" date="2019" name="Int. J. Syst. Evol. Microbiol.">
        <title>The Global Catalogue of Microorganisms (GCM) 10K type strain sequencing project: providing services to taxonomists for standard genome sequencing and annotation.</title>
        <authorList>
            <consortium name="The Broad Institute Genomics Platform"/>
            <consortium name="The Broad Institute Genome Sequencing Center for Infectious Disease"/>
            <person name="Wu L."/>
            <person name="Ma J."/>
        </authorList>
    </citation>
    <scope>NUCLEOTIDE SEQUENCE [LARGE SCALE GENOMIC DNA]</scope>
    <source>
        <strain evidence="4">CCUG 59778</strain>
    </source>
</reference>
<protein>
    <submittedName>
        <fullName evidence="3">AAA family ATPase</fullName>
    </submittedName>
</protein>
<evidence type="ECO:0000313" key="3">
    <source>
        <dbReference type="EMBL" id="MFC4411547.1"/>
    </source>
</evidence>
<gene>
    <name evidence="3" type="ORF">ACFOZY_14060</name>
</gene>
<dbReference type="Gene3D" id="3.40.50.300">
    <property type="entry name" value="P-loop containing nucleotide triphosphate hydrolases"/>
    <property type="match status" value="2"/>
</dbReference>
<evidence type="ECO:0000313" key="4">
    <source>
        <dbReference type="Proteomes" id="UP001595817"/>
    </source>
</evidence>
<feature type="coiled-coil region" evidence="1">
    <location>
        <begin position="533"/>
        <end position="567"/>
    </location>
</feature>
<dbReference type="Pfam" id="PF13514">
    <property type="entry name" value="AAA_27"/>
    <property type="match status" value="1"/>
</dbReference>
<evidence type="ECO:0000256" key="1">
    <source>
        <dbReference type="SAM" id="Coils"/>
    </source>
</evidence>
<dbReference type="SUPFAM" id="SSF52540">
    <property type="entry name" value="P-loop containing nucleoside triphosphate hydrolases"/>
    <property type="match status" value="1"/>
</dbReference>
<keyword evidence="4" id="KW-1185">Reference proteome</keyword>
<dbReference type="PANTHER" id="PTHR41259:SF1">
    <property type="entry name" value="DOUBLE-STRAND BREAK REPAIR RAD50 ATPASE, PUTATIVE-RELATED"/>
    <property type="match status" value="1"/>
</dbReference>
<dbReference type="Proteomes" id="UP001595817">
    <property type="component" value="Unassembled WGS sequence"/>
</dbReference>
<feature type="coiled-coil region" evidence="1">
    <location>
        <begin position="373"/>
        <end position="400"/>
    </location>
</feature>
<dbReference type="RefSeq" id="WP_378156608.1">
    <property type="nucleotide sequence ID" value="NZ_JBHSEC010000020.1"/>
</dbReference>
<keyword evidence="1" id="KW-0175">Coiled coil</keyword>
<dbReference type="EMBL" id="JBHSEC010000020">
    <property type="protein sequence ID" value="MFC4411547.1"/>
    <property type="molecule type" value="Genomic_DNA"/>
</dbReference>
<dbReference type="InterPro" id="IPR027417">
    <property type="entry name" value="P-loop_NTPase"/>
</dbReference>
<comment type="caution">
    <text evidence="3">The sequence shown here is derived from an EMBL/GenBank/DDBJ whole genome shotgun (WGS) entry which is preliminary data.</text>
</comment>
<feature type="domain" description="YhaN AAA" evidence="2">
    <location>
        <begin position="1"/>
        <end position="206"/>
    </location>
</feature>
<proteinExistence type="predicted"/>
<organism evidence="3 4">
    <name type="scientific">Chungangia koreensis</name>
    <dbReference type="NCBI Taxonomy" id="752657"/>
    <lineage>
        <taxon>Bacteria</taxon>
        <taxon>Bacillati</taxon>
        <taxon>Bacillota</taxon>
        <taxon>Bacilli</taxon>
        <taxon>Lactobacillales</taxon>
        <taxon>Chungangia</taxon>
    </lineage>
</organism>
<dbReference type="InterPro" id="IPR038734">
    <property type="entry name" value="YhaN_AAA"/>
</dbReference>
<accession>A0ABV8XAX6</accession>
<feature type="coiled-coil region" evidence="1">
    <location>
        <begin position="274"/>
        <end position="301"/>
    </location>
</feature>
<sequence length="956" mass="111103">MIIRKLNIFGFGKHENLSIEFTDGINILYGLNEAGKTTIQQFILHILFGFPTKNQQLLRYEPKSGIKYGGQVHIDTKSYGAVVIERVKGKASGDVTLYFEDGTRGGEEELQMILHQYDRQSFESIFSFSLLQLQGFEKMDEMELSRTLLASGTTGVDTLADLEKRMQKEMENLFKPSGRKPEMNKAFEELRELERNLKEARQQMEQYAPSVQRLSELERELEALLQEEEELRKDQTDLSLFRQAAPLLEQQRVVQIQLSRFQDISFPANGIRRMESLESRIIDIKTVIHQLKEELNSKQEDFDQSAITKELENLQDLLTRESEWHQWRSSEKELNTLIRRLKADENRLLSELGLSESILISDADLSLSREEMLHSLVTEYKQVEERIRFLQRQEEEKESERKEVILSLQRVNTLSEEEVESAAKWPSIQRKLSEAKAYLALSKGTSETTAKPYILLMILTVAGALFGGITSNWPVVFISIGILIVSIILYSSSKQKGKDEKVKEMESLVHRYAGKEEELDRLHIKWAKSTDEKERISSDLEQIQRKLTSLSSDRIEAERELTVIEDEIGAFAERLGLERTPSISLLPEIFKMMRDLQSIRFELMESEQELRNSRGRIERRYEESLSVLNTDFLLEEELYGAIRKHYSERLKVKTRMDQTEADHSAKQVLLEEKERAYSALLEEQNQLVKEAKVDSVEQFYEAFQKHKEKEDLQREAMQLDAQIKAIGLIDVELKAGREEVVSMFEENEERLHAIKRRQDLLQEEKVRLNHLTTVLLNDESYAVRLQEFEMKKAEVAEMAKKWSVYKSVSEAISRMLRNLKENKLPAVLNRAQFYFGRLTENKYTSMEVNDKGLFEAVSTDGMRYSIAELSQATKEQAYISLRFALAESLQSSAPFPIIMDDPFVHFDRGRLHQMVKLMSEMQHHQFLYFTCHDDMTKVWEDATVIIVNREKGAISI</sequence>